<protein>
    <submittedName>
        <fullName evidence="2">Uncharacterized protein</fullName>
    </submittedName>
</protein>
<keyword evidence="1" id="KW-1133">Transmembrane helix</keyword>
<evidence type="ECO:0000256" key="1">
    <source>
        <dbReference type="SAM" id="Phobius"/>
    </source>
</evidence>
<evidence type="ECO:0000313" key="3">
    <source>
        <dbReference type="Proteomes" id="UP000640583"/>
    </source>
</evidence>
<organism evidence="2 3">
    <name type="scientific">Halocynthiibacter styelae</name>
    <dbReference type="NCBI Taxonomy" id="2761955"/>
    <lineage>
        <taxon>Bacteria</taxon>
        <taxon>Pseudomonadati</taxon>
        <taxon>Pseudomonadota</taxon>
        <taxon>Alphaproteobacteria</taxon>
        <taxon>Rhodobacterales</taxon>
        <taxon>Paracoccaceae</taxon>
        <taxon>Halocynthiibacter</taxon>
    </lineage>
</organism>
<name>A0A8J7IE81_9RHOB</name>
<dbReference type="AlphaFoldDB" id="A0A8J7IE81"/>
<keyword evidence="1" id="KW-0812">Transmembrane</keyword>
<proteinExistence type="predicted"/>
<gene>
    <name evidence="2" type="ORF">H1D41_16625</name>
</gene>
<dbReference type="RefSeq" id="WP_228849981.1">
    <property type="nucleotide sequence ID" value="NZ_JADCKQ010000017.1"/>
</dbReference>
<keyword evidence="3" id="KW-1185">Reference proteome</keyword>
<accession>A0A8J7IE81</accession>
<reference evidence="2" key="1">
    <citation type="submission" date="2020-10" db="EMBL/GenBank/DDBJ databases">
        <title>Paenihalocynthiibacter styelae gen. nov., sp. nov., isolated from stalked sea squirt Styela clava.</title>
        <authorList>
            <person name="Kim Y.-O."/>
            <person name="Yoon J.-H."/>
        </authorList>
    </citation>
    <scope>NUCLEOTIDE SEQUENCE</scope>
    <source>
        <strain evidence="2">MYP1-1</strain>
    </source>
</reference>
<feature type="transmembrane region" description="Helical" evidence="1">
    <location>
        <begin position="6"/>
        <end position="28"/>
    </location>
</feature>
<dbReference type="Proteomes" id="UP000640583">
    <property type="component" value="Unassembled WGS sequence"/>
</dbReference>
<comment type="caution">
    <text evidence="2">The sequence shown here is derived from an EMBL/GenBank/DDBJ whole genome shotgun (WGS) entry which is preliminary data.</text>
</comment>
<keyword evidence="1" id="KW-0472">Membrane</keyword>
<evidence type="ECO:0000313" key="2">
    <source>
        <dbReference type="EMBL" id="MBI1495268.1"/>
    </source>
</evidence>
<dbReference type="EMBL" id="JADCKQ010000017">
    <property type="protein sequence ID" value="MBI1495268.1"/>
    <property type="molecule type" value="Genomic_DNA"/>
</dbReference>
<sequence>MTLFETAFLIVCILMTAVTVAYFTWLVWTRGRDSVDDPKLVERFHETAPFEKLDQVLDPLDDKKSLLVEDDGDHQN</sequence>